<protein>
    <submittedName>
        <fullName evidence="1">Terminase small subunit</fullName>
    </submittedName>
</protein>
<dbReference type="EMBL" id="JAVRQI010000005">
    <property type="protein sequence ID" value="MDT1061892.1"/>
    <property type="molecule type" value="Genomic_DNA"/>
</dbReference>
<dbReference type="RefSeq" id="WP_311758986.1">
    <property type="nucleotide sequence ID" value="NZ_JAVRQI010000005.1"/>
</dbReference>
<dbReference type="Gene3D" id="1.10.10.10">
    <property type="entry name" value="Winged helix-like DNA-binding domain superfamily/Winged helix DNA-binding domain"/>
    <property type="match status" value="1"/>
</dbReference>
<gene>
    <name evidence="1" type="ORF">RM190_08495</name>
</gene>
<sequence>MSELLTLSDGSVLDLARYPLPDGVEDDGTPLNRVQLAAAFRVSVNAVTDWVNKGMPVMSSGQNGVAYEFRLLHCWAWRQDRDDRTRATKLRADELASQAALAFRNLDEDQAEEEGHLSADELRKLSEAEYHRNRVAEQRGDLLRADRVRALTEDMLVAFGTAMDSLPDFAEMNFGLTATQVAQLEDYCDQVRGEAKRLIEERVSRAGSVVAISGRQSEMDL</sequence>
<reference evidence="2" key="1">
    <citation type="submission" date="2023-07" db="EMBL/GenBank/DDBJ databases">
        <title>Characterization of two Paracoccaceae strains isolated from Phycosphere and proposal of Xinfangfangia lacusdiani sp. nov.</title>
        <authorList>
            <person name="Deng Y."/>
            <person name="Zhang Y.Q."/>
        </authorList>
    </citation>
    <scope>NUCLEOTIDE SEQUENCE [LARGE SCALE GENOMIC DNA]</scope>
    <source>
        <strain evidence="2">CPCC 101403</strain>
    </source>
</reference>
<organism evidence="1 2">
    <name type="scientific">Paracoccus broussonetiae</name>
    <dbReference type="NCBI Taxonomy" id="3075834"/>
    <lineage>
        <taxon>Bacteria</taxon>
        <taxon>Pseudomonadati</taxon>
        <taxon>Pseudomonadota</taxon>
        <taxon>Alphaproteobacteria</taxon>
        <taxon>Rhodobacterales</taxon>
        <taxon>Paracoccaceae</taxon>
        <taxon>Paracoccus</taxon>
    </lineage>
</organism>
<comment type="caution">
    <text evidence="1">The sequence shown here is derived from an EMBL/GenBank/DDBJ whole genome shotgun (WGS) entry which is preliminary data.</text>
</comment>
<dbReference type="Proteomes" id="UP001251085">
    <property type="component" value="Unassembled WGS sequence"/>
</dbReference>
<keyword evidence="2" id="KW-1185">Reference proteome</keyword>
<evidence type="ECO:0000313" key="2">
    <source>
        <dbReference type="Proteomes" id="UP001251085"/>
    </source>
</evidence>
<proteinExistence type="predicted"/>
<evidence type="ECO:0000313" key="1">
    <source>
        <dbReference type="EMBL" id="MDT1061892.1"/>
    </source>
</evidence>
<name>A0ABU3ECD9_9RHOB</name>
<dbReference type="SUPFAM" id="SSF46955">
    <property type="entry name" value="Putative DNA-binding domain"/>
    <property type="match status" value="1"/>
</dbReference>
<dbReference type="InterPro" id="IPR009061">
    <property type="entry name" value="DNA-bd_dom_put_sf"/>
</dbReference>
<dbReference type="InterPro" id="IPR036388">
    <property type="entry name" value="WH-like_DNA-bd_sf"/>
</dbReference>
<accession>A0ABU3ECD9</accession>